<dbReference type="EMBL" id="CP024996">
    <property type="protein sequence ID" value="AYR22664.1"/>
    <property type="molecule type" value="Genomic_DNA"/>
</dbReference>
<accession>A0AAD0U3V8</accession>
<organism evidence="1 2">
    <name type="scientific">Herbaspirillum rubrisubalbicans</name>
    <dbReference type="NCBI Taxonomy" id="80842"/>
    <lineage>
        <taxon>Bacteria</taxon>
        <taxon>Pseudomonadati</taxon>
        <taxon>Pseudomonadota</taxon>
        <taxon>Betaproteobacteria</taxon>
        <taxon>Burkholderiales</taxon>
        <taxon>Oxalobacteraceae</taxon>
        <taxon>Herbaspirillum</taxon>
    </lineage>
</organism>
<reference evidence="1 2" key="1">
    <citation type="submission" date="2017-11" db="EMBL/GenBank/DDBJ databases">
        <title>Complete genome sequence of Herbaspirillum rubrisubalbicans DSM 11543.</title>
        <authorList>
            <person name="Chen M."/>
            <person name="An Q."/>
        </authorList>
    </citation>
    <scope>NUCLEOTIDE SEQUENCE [LARGE SCALE GENOMIC DNA]</scope>
    <source>
        <strain evidence="1 2">DSM 11543</strain>
    </source>
</reference>
<dbReference type="Proteomes" id="UP000269199">
    <property type="component" value="Chromosome"/>
</dbReference>
<dbReference type="PANTHER" id="PTHR37463">
    <property type="entry name" value="GSL3115 PROTEIN"/>
    <property type="match status" value="1"/>
</dbReference>
<sequence length="72" mass="8310">MNQVWQICSLQFDVMKPRSQATGHRGNKAHLPSKPCAVCGLSMTWRRCWAKNWEQVKYCSQACRRQRASVGL</sequence>
<dbReference type="AlphaFoldDB" id="A0AAD0U3V8"/>
<dbReference type="PANTHER" id="PTHR37463:SF1">
    <property type="entry name" value="DUF2256 DOMAIN-CONTAINING PROTEIN"/>
    <property type="match status" value="1"/>
</dbReference>
<dbReference type="Pfam" id="PF10013">
    <property type="entry name" value="DUF2256"/>
    <property type="match status" value="1"/>
</dbReference>
<gene>
    <name evidence="1" type="ORF">RC54_02005</name>
</gene>
<dbReference type="InterPro" id="IPR017136">
    <property type="entry name" value="UCP037205"/>
</dbReference>
<protein>
    <submittedName>
        <fullName evidence="1">DUF2256 domain-containing protein</fullName>
    </submittedName>
</protein>
<evidence type="ECO:0000313" key="1">
    <source>
        <dbReference type="EMBL" id="AYR22664.1"/>
    </source>
</evidence>
<name>A0AAD0U3V8_9BURK</name>
<proteinExistence type="predicted"/>
<evidence type="ECO:0000313" key="2">
    <source>
        <dbReference type="Proteomes" id="UP000269199"/>
    </source>
</evidence>